<proteinExistence type="predicted"/>
<keyword evidence="3" id="KW-1185">Reference proteome</keyword>
<evidence type="ECO:0000313" key="2">
    <source>
        <dbReference type="EMBL" id="GGN44616.1"/>
    </source>
</evidence>
<dbReference type="EMBL" id="BMLK01000004">
    <property type="protein sequence ID" value="GGN44616.1"/>
    <property type="molecule type" value="Genomic_DNA"/>
</dbReference>
<name>A0ABQ2JF99_9SPHN</name>
<organism evidence="2 3">
    <name type="scientific">Novosphingobium indicum</name>
    <dbReference type="NCBI Taxonomy" id="462949"/>
    <lineage>
        <taxon>Bacteria</taxon>
        <taxon>Pseudomonadati</taxon>
        <taxon>Pseudomonadota</taxon>
        <taxon>Alphaproteobacteria</taxon>
        <taxon>Sphingomonadales</taxon>
        <taxon>Sphingomonadaceae</taxon>
        <taxon>Novosphingobium</taxon>
    </lineage>
</organism>
<feature type="coiled-coil region" evidence="1">
    <location>
        <begin position="6"/>
        <end position="40"/>
    </location>
</feature>
<accession>A0ABQ2JF99</accession>
<protein>
    <submittedName>
        <fullName evidence="2">Uncharacterized protein</fullName>
    </submittedName>
</protein>
<evidence type="ECO:0000313" key="3">
    <source>
        <dbReference type="Proteomes" id="UP000605099"/>
    </source>
</evidence>
<reference evidence="3" key="1">
    <citation type="journal article" date="2019" name="Int. J. Syst. Evol. Microbiol.">
        <title>The Global Catalogue of Microorganisms (GCM) 10K type strain sequencing project: providing services to taxonomists for standard genome sequencing and annotation.</title>
        <authorList>
            <consortium name="The Broad Institute Genomics Platform"/>
            <consortium name="The Broad Institute Genome Sequencing Center for Infectious Disease"/>
            <person name="Wu L."/>
            <person name="Ma J."/>
        </authorList>
    </citation>
    <scope>NUCLEOTIDE SEQUENCE [LARGE SCALE GENOMIC DNA]</scope>
    <source>
        <strain evidence="3">CGMCC 1.6784</strain>
    </source>
</reference>
<comment type="caution">
    <text evidence="2">The sequence shown here is derived from an EMBL/GenBank/DDBJ whole genome shotgun (WGS) entry which is preliminary data.</text>
</comment>
<keyword evidence="1" id="KW-0175">Coiled coil</keyword>
<dbReference type="Proteomes" id="UP000605099">
    <property type="component" value="Unassembled WGS sequence"/>
</dbReference>
<gene>
    <name evidence="2" type="ORF">GCM10011349_09870</name>
</gene>
<sequence length="57" mass="6361">MEDASIVNAIERIEAALTRAEAASREAADLRQRHERLKSSVSRSLENLDTLIAGLRR</sequence>
<evidence type="ECO:0000256" key="1">
    <source>
        <dbReference type="SAM" id="Coils"/>
    </source>
</evidence>